<evidence type="ECO:0000313" key="3">
    <source>
        <dbReference type="Proteomes" id="UP000014500"/>
    </source>
</evidence>
<feature type="transmembrane region" description="Helical" evidence="1">
    <location>
        <begin position="6"/>
        <end position="27"/>
    </location>
</feature>
<evidence type="ECO:0000313" key="2">
    <source>
        <dbReference type="EnsemblMetazoa" id="SMAR010348-PA"/>
    </source>
</evidence>
<protein>
    <submittedName>
        <fullName evidence="2">Uncharacterized protein</fullName>
    </submittedName>
</protein>
<accession>T1J9F2</accession>
<keyword evidence="1" id="KW-0472">Membrane</keyword>
<dbReference type="EMBL" id="JH431973">
    <property type="status" value="NOT_ANNOTATED_CDS"/>
    <property type="molecule type" value="Genomic_DNA"/>
</dbReference>
<sequence length="186" mass="22771">MFMFTFILFSITWIYIFIKIFTIIYVCGYNEDKIFTYESRNPTRKNFKIFTNFFRVFLRKSEFFYRNSVDILFMLNVSKTPVFCIIYRNSFEFFHKLHFSAKFIGILSKFFINCIFLQIMNLIYIKIHYRTFIYFFCIIFAFFLVGLRHPFCVRLFILSLSINLSFNITGFPWSKFQPVYSEFLSK</sequence>
<dbReference type="HOGENOM" id="CLU_1456219_0_0_1"/>
<dbReference type="AlphaFoldDB" id="T1J9F2"/>
<dbReference type="EnsemblMetazoa" id="SMAR010348-RA">
    <property type="protein sequence ID" value="SMAR010348-PA"/>
    <property type="gene ID" value="SMAR010348"/>
</dbReference>
<name>T1J9F2_STRMM</name>
<feature type="transmembrane region" description="Helical" evidence="1">
    <location>
        <begin position="103"/>
        <end position="125"/>
    </location>
</feature>
<reference evidence="3" key="1">
    <citation type="submission" date="2011-05" db="EMBL/GenBank/DDBJ databases">
        <authorList>
            <person name="Richards S.R."/>
            <person name="Qu J."/>
            <person name="Jiang H."/>
            <person name="Jhangiani S.N."/>
            <person name="Agravi P."/>
            <person name="Goodspeed R."/>
            <person name="Gross S."/>
            <person name="Mandapat C."/>
            <person name="Jackson L."/>
            <person name="Mathew T."/>
            <person name="Pu L."/>
            <person name="Thornton R."/>
            <person name="Saada N."/>
            <person name="Wilczek-Boney K.B."/>
            <person name="Lee S."/>
            <person name="Kovar C."/>
            <person name="Wu Y."/>
            <person name="Scherer S.E."/>
            <person name="Worley K.C."/>
            <person name="Muzny D.M."/>
            <person name="Gibbs R."/>
        </authorList>
    </citation>
    <scope>NUCLEOTIDE SEQUENCE</scope>
    <source>
        <strain evidence="3">Brora</strain>
    </source>
</reference>
<dbReference type="Proteomes" id="UP000014500">
    <property type="component" value="Unassembled WGS sequence"/>
</dbReference>
<keyword evidence="1" id="KW-0812">Transmembrane</keyword>
<feature type="transmembrane region" description="Helical" evidence="1">
    <location>
        <begin position="131"/>
        <end position="148"/>
    </location>
</feature>
<proteinExistence type="predicted"/>
<keyword evidence="1" id="KW-1133">Transmembrane helix</keyword>
<evidence type="ECO:0000256" key="1">
    <source>
        <dbReference type="SAM" id="Phobius"/>
    </source>
</evidence>
<organism evidence="2 3">
    <name type="scientific">Strigamia maritima</name>
    <name type="common">European centipede</name>
    <name type="synonym">Geophilus maritimus</name>
    <dbReference type="NCBI Taxonomy" id="126957"/>
    <lineage>
        <taxon>Eukaryota</taxon>
        <taxon>Metazoa</taxon>
        <taxon>Ecdysozoa</taxon>
        <taxon>Arthropoda</taxon>
        <taxon>Myriapoda</taxon>
        <taxon>Chilopoda</taxon>
        <taxon>Pleurostigmophora</taxon>
        <taxon>Geophilomorpha</taxon>
        <taxon>Linotaeniidae</taxon>
        <taxon>Strigamia</taxon>
    </lineage>
</organism>
<keyword evidence="3" id="KW-1185">Reference proteome</keyword>
<reference evidence="2" key="2">
    <citation type="submission" date="2015-02" db="UniProtKB">
        <authorList>
            <consortium name="EnsemblMetazoa"/>
        </authorList>
    </citation>
    <scope>IDENTIFICATION</scope>
</reference>